<keyword evidence="8" id="KW-1185">Reference proteome</keyword>
<dbReference type="InterPro" id="IPR011009">
    <property type="entry name" value="Kinase-like_dom_sf"/>
</dbReference>
<accession>A0AA35Z6F7</accession>
<organism evidence="7 8">
    <name type="scientific">Lactuca saligna</name>
    <name type="common">Willowleaf lettuce</name>
    <dbReference type="NCBI Taxonomy" id="75948"/>
    <lineage>
        <taxon>Eukaryota</taxon>
        <taxon>Viridiplantae</taxon>
        <taxon>Streptophyta</taxon>
        <taxon>Embryophyta</taxon>
        <taxon>Tracheophyta</taxon>
        <taxon>Spermatophyta</taxon>
        <taxon>Magnoliopsida</taxon>
        <taxon>eudicotyledons</taxon>
        <taxon>Gunneridae</taxon>
        <taxon>Pentapetalae</taxon>
        <taxon>asterids</taxon>
        <taxon>campanulids</taxon>
        <taxon>Asterales</taxon>
        <taxon>Asteraceae</taxon>
        <taxon>Cichorioideae</taxon>
        <taxon>Cichorieae</taxon>
        <taxon>Lactucinae</taxon>
        <taxon>Lactuca</taxon>
    </lineage>
</organism>
<dbReference type="Gene3D" id="1.10.510.10">
    <property type="entry name" value="Transferase(Phosphotransferase) domain 1"/>
    <property type="match status" value="1"/>
</dbReference>
<sequence>MVSSRFPKGNRFDPIVSPEEIDLNPLEGRSGPIYVIESASYVFDPEILGFFEATSTQQLVSGEGIAGKALGTNHQSKDYLVRCTPLYCKNCSSFSFIHASDFDFDSSCILLCKTLTGKVISRFPILSRSYIPLALTDFSPFLETNVGHLNSNPLRIPALIHSQKSKNLVVYPTVYQFRILGDRILPHLWFVAYTTASPPCSTLICPSLSVLYHLLHMVMFMNVLFLFYLRVVSFGTVYKGYIDENVRVGLNSLPVAVKTEVNFLVQLRHPNLVKLIGYCCEDDHILLVYEFMFRGSLENHLFRRGRNTMHGHKSGTNILLDVLSSGSPPAPAPATQKSALDTLSSPIPTPGASPMMDLLDGFGPNPTPPPPPNTHTQFLQLHLEPASSNTLPGKASGSITQKLRVTKNQHGKITNTNFFQTTEDLEFNWVIEGDGCNLDSGTLSLPTLEFNWVIEGDFGS</sequence>
<feature type="transmembrane region" description="Helical" evidence="4">
    <location>
        <begin position="210"/>
        <end position="229"/>
    </location>
</feature>
<keyword evidence="4" id="KW-0812">Transmembrane</keyword>
<evidence type="ECO:0000256" key="1">
    <source>
        <dbReference type="ARBA" id="ARBA00004236"/>
    </source>
</evidence>
<evidence type="ECO:0000259" key="6">
    <source>
        <dbReference type="Pfam" id="PF22922"/>
    </source>
</evidence>
<keyword evidence="2" id="KW-1003">Cell membrane</keyword>
<evidence type="ECO:0008006" key="9">
    <source>
        <dbReference type="Google" id="ProtNLM"/>
    </source>
</evidence>
<feature type="region of interest" description="Disordered" evidence="3">
    <location>
        <begin position="325"/>
        <end position="375"/>
    </location>
</feature>
<evidence type="ECO:0000313" key="8">
    <source>
        <dbReference type="Proteomes" id="UP001177003"/>
    </source>
</evidence>
<feature type="domain" description="NLP1-9 GAF" evidence="6">
    <location>
        <begin position="34"/>
        <end position="75"/>
    </location>
</feature>
<dbReference type="InterPro" id="IPR013783">
    <property type="entry name" value="Ig-like_fold"/>
</dbReference>
<evidence type="ECO:0000313" key="7">
    <source>
        <dbReference type="EMBL" id="CAI9286488.1"/>
    </source>
</evidence>
<dbReference type="Pfam" id="PF22922">
    <property type="entry name" value="GAF_NLP"/>
    <property type="match status" value="1"/>
</dbReference>
<dbReference type="InterPro" id="IPR055081">
    <property type="entry name" value="NLP1-9_GAF"/>
</dbReference>
<dbReference type="PANTHER" id="PTHR45621">
    <property type="entry name" value="OS01G0588500 PROTEIN-RELATED"/>
    <property type="match status" value="1"/>
</dbReference>
<comment type="subcellular location">
    <subcellularLocation>
        <location evidence="1">Cell membrane</location>
    </subcellularLocation>
</comment>
<feature type="compositionally biased region" description="Polar residues" evidence="3">
    <location>
        <begin position="335"/>
        <end position="346"/>
    </location>
</feature>
<name>A0AA35Z6F7_LACSI</name>
<evidence type="ECO:0000256" key="4">
    <source>
        <dbReference type="SAM" id="Phobius"/>
    </source>
</evidence>
<reference evidence="7" key="1">
    <citation type="submission" date="2023-04" db="EMBL/GenBank/DDBJ databases">
        <authorList>
            <person name="Vijverberg K."/>
            <person name="Xiong W."/>
            <person name="Schranz E."/>
        </authorList>
    </citation>
    <scope>NUCLEOTIDE SEQUENCE</scope>
</reference>
<dbReference type="Proteomes" id="UP001177003">
    <property type="component" value="Chromosome 5"/>
</dbReference>
<evidence type="ECO:0000256" key="2">
    <source>
        <dbReference type="ARBA" id="ARBA00022475"/>
    </source>
</evidence>
<proteinExistence type="predicted"/>
<feature type="domain" description="Serine-threonine/tyrosine-protein kinase catalytic" evidence="5">
    <location>
        <begin position="256"/>
        <end position="308"/>
    </location>
</feature>
<dbReference type="InterPro" id="IPR050823">
    <property type="entry name" value="Plant_Ser_Thr_Prot_Kinase"/>
</dbReference>
<dbReference type="Pfam" id="PF07714">
    <property type="entry name" value="PK_Tyr_Ser-Thr"/>
    <property type="match status" value="1"/>
</dbReference>
<gene>
    <name evidence="7" type="ORF">LSALG_LOCUS25905</name>
</gene>
<dbReference type="SUPFAM" id="SSF49303">
    <property type="entry name" value="beta-Galactosidase/glucuronidase domain"/>
    <property type="match status" value="1"/>
</dbReference>
<dbReference type="GO" id="GO:0004672">
    <property type="term" value="F:protein kinase activity"/>
    <property type="evidence" value="ECO:0007669"/>
    <property type="project" value="InterPro"/>
</dbReference>
<protein>
    <recommendedName>
        <fullName evidence="9">Protein kinase domain-containing protein</fullName>
    </recommendedName>
</protein>
<dbReference type="Gene3D" id="2.60.40.10">
    <property type="entry name" value="Immunoglobulins"/>
    <property type="match status" value="1"/>
</dbReference>
<dbReference type="EMBL" id="OX465081">
    <property type="protein sequence ID" value="CAI9286488.1"/>
    <property type="molecule type" value="Genomic_DNA"/>
</dbReference>
<dbReference type="SUPFAM" id="SSF56112">
    <property type="entry name" value="Protein kinase-like (PK-like)"/>
    <property type="match status" value="1"/>
</dbReference>
<dbReference type="InterPro" id="IPR036156">
    <property type="entry name" value="Beta-gal/glucu_dom_sf"/>
</dbReference>
<keyword evidence="4" id="KW-0472">Membrane</keyword>
<dbReference type="GO" id="GO:0005886">
    <property type="term" value="C:plasma membrane"/>
    <property type="evidence" value="ECO:0007669"/>
    <property type="project" value="UniProtKB-SubCell"/>
</dbReference>
<evidence type="ECO:0000259" key="5">
    <source>
        <dbReference type="Pfam" id="PF07714"/>
    </source>
</evidence>
<dbReference type="InterPro" id="IPR001245">
    <property type="entry name" value="Ser-Thr/Tyr_kinase_cat_dom"/>
</dbReference>
<keyword evidence="4" id="KW-1133">Transmembrane helix</keyword>
<evidence type="ECO:0000256" key="3">
    <source>
        <dbReference type="SAM" id="MobiDB-lite"/>
    </source>
</evidence>
<dbReference type="AlphaFoldDB" id="A0AA35Z6F7"/>